<dbReference type="EMBL" id="BAABHO010000010">
    <property type="protein sequence ID" value="GAA4784039.1"/>
    <property type="molecule type" value="Genomic_DNA"/>
</dbReference>
<evidence type="ECO:0000313" key="3">
    <source>
        <dbReference type="Proteomes" id="UP001500928"/>
    </source>
</evidence>
<dbReference type="Pfam" id="PF07929">
    <property type="entry name" value="PRiA4_ORF3"/>
    <property type="match status" value="1"/>
</dbReference>
<gene>
    <name evidence="2" type="ORF">GCM10023200_16990</name>
</gene>
<sequence length="359" mass="39361">MHTTRLRVRLEDVDPTVLRVVDVPAASTLEEVHLALQAVFGFDDSHLYEFSAGETRYGPLDPDAPEELVDAATTRLAVLPASFDYLYDFGDSWSHQVEVLGSGAAEPGLVYGEGDEPEDDIGGGPGYEQALDAGALRAFDADRIGRRLHRVLGRVPGGLRIVLDRLAGGVTLTPRGRLPQAFVRDVQRERPAWHRLGDEGRPAHREDDLHPLAALHDLVLDTRLARVRNRVLTPTKAAADPREVLRRVRAAFSVDTFLGMVVHHVVARLLTEGPLHRDDLAGTLYDVLGRFWGLDGRPLTEDDMAVVLAQNSAVLLGLEQVEDEGPSARRTWRAGPEAGWLLPRTALLVPDDLASSRPV</sequence>
<accession>A0ABP9ARN4</accession>
<dbReference type="Gene3D" id="3.10.290.30">
    <property type="entry name" value="MM3350-like"/>
    <property type="match status" value="1"/>
</dbReference>
<proteinExistence type="predicted"/>
<comment type="caution">
    <text evidence="2">The sequence shown here is derived from an EMBL/GenBank/DDBJ whole genome shotgun (WGS) entry which is preliminary data.</text>
</comment>
<name>A0ABP9ARN4_9PSEU</name>
<keyword evidence="3" id="KW-1185">Reference proteome</keyword>
<organism evidence="2 3">
    <name type="scientific">Actinomycetospora chlora</name>
    <dbReference type="NCBI Taxonomy" id="663608"/>
    <lineage>
        <taxon>Bacteria</taxon>
        <taxon>Bacillati</taxon>
        <taxon>Actinomycetota</taxon>
        <taxon>Actinomycetes</taxon>
        <taxon>Pseudonocardiales</taxon>
        <taxon>Pseudonocardiaceae</taxon>
        <taxon>Actinomycetospora</taxon>
    </lineage>
</organism>
<evidence type="ECO:0000259" key="1">
    <source>
        <dbReference type="Pfam" id="PF07929"/>
    </source>
</evidence>
<dbReference type="Proteomes" id="UP001500928">
    <property type="component" value="Unassembled WGS sequence"/>
</dbReference>
<reference evidence="3" key="1">
    <citation type="journal article" date="2019" name="Int. J. Syst. Evol. Microbiol.">
        <title>The Global Catalogue of Microorganisms (GCM) 10K type strain sequencing project: providing services to taxonomists for standard genome sequencing and annotation.</title>
        <authorList>
            <consortium name="The Broad Institute Genomics Platform"/>
            <consortium name="The Broad Institute Genome Sequencing Center for Infectious Disease"/>
            <person name="Wu L."/>
            <person name="Ma J."/>
        </authorList>
    </citation>
    <scope>NUCLEOTIDE SEQUENCE [LARGE SCALE GENOMIC DNA]</scope>
    <source>
        <strain evidence="3">JCM 17979</strain>
    </source>
</reference>
<dbReference type="PANTHER" id="PTHR41878:SF1">
    <property type="entry name" value="TNPR PROTEIN"/>
    <property type="match status" value="1"/>
</dbReference>
<protein>
    <recommendedName>
        <fullName evidence="1">Plasmid pRiA4b Orf3-like domain-containing protein</fullName>
    </recommendedName>
</protein>
<dbReference type="PANTHER" id="PTHR41878">
    <property type="entry name" value="LEXA REPRESSOR-RELATED"/>
    <property type="match status" value="1"/>
</dbReference>
<evidence type="ECO:0000313" key="2">
    <source>
        <dbReference type="EMBL" id="GAA4784039.1"/>
    </source>
</evidence>
<dbReference type="InterPro" id="IPR012912">
    <property type="entry name" value="Plasmid_pRiA4b_Orf3-like"/>
</dbReference>
<feature type="domain" description="Plasmid pRiA4b Orf3-like" evidence="1">
    <location>
        <begin position="4"/>
        <end position="133"/>
    </location>
</feature>
<dbReference type="SUPFAM" id="SSF159941">
    <property type="entry name" value="MM3350-like"/>
    <property type="match status" value="1"/>
</dbReference>
<dbReference type="InterPro" id="IPR024047">
    <property type="entry name" value="MM3350-like_sf"/>
</dbReference>
<dbReference type="RefSeq" id="WP_345412973.1">
    <property type="nucleotide sequence ID" value="NZ_BAABHO010000010.1"/>
</dbReference>